<keyword evidence="4" id="KW-1185">Reference proteome</keyword>
<protein>
    <submittedName>
        <fullName evidence="3">Uncharacterized protein</fullName>
    </submittedName>
</protein>
<feature type="signal peptide" evidence="2">
    <location>
        <begin position="1"/>
        <end position="22"/>
    </location>
</feature>
<evidence type="ECO:0000313" key="3">
    <source>
        <dbReference type="EMBL" id="QJD95394.1"/>
    </source>
</evidence>
<sequence length="107" mass="12670">MKIKIFGSLLVAALALTTIAEAQTKTPVINMREHNQHQRINHGVNHGQLTRAEAYRLRREEQRLALNKRMAKANGHVSRAERRHLRHEENRLSHNIHRYKHNDLKRY</sequence>
<reference evidence="3 4" key="1">
    <citation type="submission" date="2020-04" db="EMBL/GenBank/DDBJ databases">
        <title>Genome sequencing of novel species.</title>
        <authorList>
            <person name="Heo J."/>
            <person name="Kim S.-J."/>
            <person name="Kim J.-S."/>
            <person name="Hong S.-B."/>
            <person name="Kwon S.-W."/>
        </authorList>
    </citation>
    <scope>NUCLEOTIDE SEQUENCE [LARGE SCALE GENOMIC DNA]</scope>
    <source>
        <strain evidence="3 4">F39-2</strain>
    </source>
</reference>
<dbReference type="RefSeq" id="WP_169606410.1">
    <property type="nucleotide sequence ID" value="NZ_CP051682.1"/>
</dbReference>
<organism evidence="3 4">
    <name type="scientific">Mucilaginibacter robiniae</name>
    <dbReference type="NCBI Taxonomy" id="2728022"/>
    <lineage>
        <taxon>Bacteria</taxon>
        <taxon>Pseudomonadati</taxon>
        <taxon>Bacteroidota</taxon>
        <taxon>Sphingobacteriia</taxon>
        <taxon>Sphingobacteriales</taxon>
        <taxon>Sphingobacteriaceae</taxon>
        <taxon>Mucilaginibacter</taxon>
    </lineage>
</organism>
<dbReference type="Proteomes" id="UP000503278">
    <property type="component" value="Chromosome"/>
</dbReference>
<dbReference type="AlphaFoldDB" id="A0A7L5E1G6"/>
<evidence type="ECO:0000256" key="1">
    <source>
        <dbReference type="SAM" id="MobiDB-lite"/>
    </source>
</evidence>
<dbReference type="KEGG" id="mrob:HH214_05655"/>
<feature type="region of interest" description="Disordered" evidence="1">
    <location>
        <begin position="70"/>
        <end position="107"/>
    </location>
</feature>
<dbReference type="EMBL" id="CP051682">
    <property type="protein sequence ID" value="QJD95394.1"/>
    <property type="molecule type" value="Genomic_DNA"/>
</dbReference>
<name>A0A7L5E1G6_9SPHI</name>
<evidence type="ECO:0000313" key="4">
    <source>
        <dbReference type="Proteomes" id="UP000503278"/>
    </source>
</evidence>
<feature type="chain" id="PRO_5029451775" evidence="2">
    <location>
        <begin position="23"/>
        <end position="107"/>
    </location>
</feature>
<proteinExistence type="predicted"/>
<evidence type="ECO:0000256" key="2">
    <source>
        <dbReference type="SAM" id="SignalP"/>
    </source>
</evidence>
<accession>A0A7L5E1G6</accession>
<keyword evidence="2" id="KW-0732">Signal</keyword>
<gene>
    <name evidence="3" type="ORF">HH214_05655</name>
</gene>